<keyword evidence="1 2" id="KW-0238">DNA-binding</keyword>
<gene>
    <name evidence="4" type="ORF">HGB44_29240</name>
</gene>
<proteinExistence type="predicted"/>
<evidence type="ECO:0000256" key="2">
    <source>
        <dbReference type="PROSITE-ProRule" id="PRU00335"/>
    </source>
</evidence>
<dbReference type="Pfam" id="PF00440">
    <property type="entry name" value="TetR_N"/>
    <property type="match status" value="1"/>
</dbReference>
<evidence type="ECO:0000256" key="1">
    <source>
        <dbReference type="ARBA" id="ARBA00023125"/>
    </source>
</evidence>
<dbReference type="PROSITE" id="PS50977">
    <property type="entry name" value="HTH_TETR_2"/>
    <property type="match status" value="1"/>
</dbReference>
<dbReference type="InterPro" id="IPR009057">
    <property type="entry name" value="Homeodomain-like_sf"/>
</dbReference>
<organism evidence="4 5">
    <name type="scientific">Nocardiopsis alborubida</name>
    <dbReference type="NCBI Taxonomy" id="146802"/>
    <lineage>
        <taxon>Bacteria</taxon>
        <taxon>Bacillati</taxon>
        <taxon>Actinomycetota</taxon>
        <taxon>Actinomycetes</taxon>
        <taxon>Streptosporangiales</taxon>
        <taxon>Nocardiopsidaceae</taxon>
        <taxon>Nocardiopsis</taxon>
    </lineage>
</organism>
<feature type="domain" description="HTH tetR-type" evidence="3">
    <location>
        <begin position="8"/>
        <end position="68"/>
    </location>
</feature>
<dbReference type="Proteomes" id="UP000553209">
    <property type="component" value="Unassembled WGS sequence"/>
</dbReference>
<sequence length="200" mass="20783">MPRGVAIPELRQRLFSAVERVIVREGPVGLSGRAVTREAGVATGLLYAHFADTDDFLAAYAVDRGFQVCARAAALPGRAGTGTVADNLAEAVLATPPTVLLALARLMVSRPELAGRVRAVLGDRTAGLEAVETAAAAYLGAERGLGRLHRTADPEALALAVVGAVHHLVLTGAEEPVVRDRIRRTVAALVAGSAAEADRR</sequence>
<evidence type="ECO:0000313" key="5">
    <source>
        <dbReference type="Proteomes" id="UP000553209"/>
    </source>
</evidence>
<comment type="caution">
    <text evidence="4">The sequence shown here is derived from an EMBL/GenBank/DDBJ whole genome shotgun (WGS) entry which is preliminary data.</text>
</comment>
<keyword evidence="5" id="KW-1185">Reference proteome</keyword>
<reference evidence="4 5" key="1">
    <citation type="submission" date="2020-04" db="EMBL/GenBank/DDBJ databases">
        <title>MicrobeNet Type strains.</title>
        <authorList>
            <person name="Nicholson A.C."/>
        </authorList>
    </citation>
    <scope>NUCLEOTIDE SEQUENCE [LARGE SCALE GENOMIC DNA]</scope>
    <source>
        <strain evidence="4 5">ATCC 23612</strain>
    </source>
</reference>
<dbReference type="InterPro" id="IPR001647">
    <property type="entry name" value="HTH_TetR"/>
</dbReference>
<dbReference type="RefSeq" id="WP_061082921.1">
    <property type="nucleotide sequence ID" value="NZ_JAAXPG010000042.1"/>
</dbReference>
<accession>A0A7X6MJH4</accession>
<dbReference type="GO" id="GO:0003677">
    <property type="term" value="F:DNA binding"/>
    <property type="evidence" value="ECO:0007669"/>
    <property type="project" value="UniProtKB-UniRule"/>
</dbReference>
<evidence type="ECO:0000259" key="3">
    <source>
        <dbReference type="PROSITE" id="PS50977"/>
    </source>
</evidence>
<dbReference type="Gene3D" id="1.10.357.10">
    <property type="entry name" value="Tetracycline Repressor, domain 2"/>
    <property type="match status" value="1"/>
</dbReference>
<feature type="DNA-binding region" description="H-T-H motif" evidence="2">
    <location>
        <begin position="31"/>
        <end position="50"/>
    </location>
</feature>
<name>A0A7X6MJH4_9ACTN</name>
<dbReference type="EMBL" id="JAAXPG010000042">
    <property type="protein sequence ID" value="NKZ01720.1"/>
    <property type="molecule type" value="Genomic_DNA"/>
</dbReference>
<protein>
    <submittedName>
        <fullName evidence="4">TetR/AcrR family transcriptional regulator</fullName>
    </submittedName>
</protein>
<dbReference type="AlphaFoldDB" id="A0A7X6MJH4"/>
<dbReference type="SUPFAM" id="SSF46689">
    <property type="entry name" value="Homeodomain-like"/>
    <property type="match status" value="1"/>
</dbReference>
<evidence type="ECO:0000313" key="4">
    <source>
        <dbReference type="EMBL" id="NKZ01720.1"/>
    </source>
</evidence>